<evidence type="ECO:0000313" key="3">
    <source>
        <dbReference type="EMBL" id="MCW1914861.1"/>
    </source>
</evidence>
<feature type="transmembrane region" description="Helical" evidence="1">
    <location>
        <begin position="104"/>
        <end position="126"/>
    </location>
</feature>
<keyword evidence="4" id="KW-1185">Reference proteome</keyword>
<feature type="transmembrane region" description="Helical" evidence="1">
    <location>
        <begin position="215"/>
        <end position="236"/>
    </location>
</feature>
<organism evidence="3 4">
    <name type="scientific">Luteolibacter rhizosphaerae</name>
    <dbReference type="NCBI Taxonomy" id="2989719"/>
    <lineage>
        <taxon>Bacteria</taxon>
        <taxon>Pseudomonadati</taxon>
        <taxon>Verrucomicrobiota</taxon>
        <taxon>Verrucomicrobiia</taxon>
        <taxon>Verrucomicrobiales</taxon>
        <taxon>Verrucomicrobiaceae</taxon>
        <taxon>Luteolibacter</taxon>
    </lineage>
</organism>
<evidence type="ECO:0000313" key="4">
    <source>
        <dbReference type="Proteomes" id="UP001165653"/>
    </source>
</evidence>
<keyword evidence="1" id="KW-1133">Transmembrane helix</keyword>
<feature type="transmembrane region" description="Helical" evidence="1">
    <location>
        <begin position="12"/>
        <end position="32"/>
    </location>
</feature>
<protein>
    <submittedName>
        <fullName evidence="3">M56 family metallopeptidase</fullName>
    </submittedName>
</protein>
<name>A0ABT3G4T8_9BACT</name>
<feature type="domain" description="Peptidase M56" evidence="2">
    <location>
        <begin position="11"/>
        <end position="298"/>
    </location>
</feature>
<reference evidence="3" key="1">
    <citation type="submission" date="2022-10" db="EMBL/GenBank/DDBJ databases">
        <title>Luteolibacter sp. GHJ8, whole genome shotgun sequencing project.</title>
        <authorList>
            <person name="Zhao G."/>
            <person name="Shen L."/>
        </authorList>
    </citation>
    <scope>NUCLEOTIDE SEQUENCE</scope>
    <source>
        <strain evidence="3">GHJ8</strain>
    </source>
</reference>
<dbReference type="EMBL" id="JAPDDR010000007">
    <property type="protein sequence ID" value="MCW1914861.1"/>
    <property type="molecule type" value="Genomic_DNA"/>
</dbReference>
<feature type="transmembrane region" description="Helical" evidence="1">
    <location>
        <begin position="44"/>
        <end position="64"/>
    </location>
</feature>
<comment type="caution">
    <text evidence="3">The sequence shown here is derived from an EMBL/GenBank/DDBJ whole genome shotgun (WGS) entry which is preliminary data.</text>
</comment>
<dbReference type="PANTHER" id="PTHR34978:SF3">
    <property type="entry name" value="SLR0241 PROTEIN"/>
    <property type="match status" value="1"/>
</dbReference>
<sequence>MNTLDSMFEWVLAATLRASALAVVILGIQFMLRRHLPATWRHALWLPMLLVLVLPMLPQVPFGIMPQREKPEPVAVEAVQTSALPQAKPAVATPAESRQGLTPMVYAGLVWMAGAAVMLGMGVAGYRRNLERMKKAACRQDASLKGLLEESAREAGLRKVPEVLMSSAVESPAVTGLLRPLLLLPAGFPRGFSDAEARLILLHEFTHVKRRDLPVNWLVCVLHSMHWFNPLLWFAFARMREDRELACDAQVLSLGKTDRRADYGHALLKLQLCAPASTLSLGFVGIFERNSNLRTRITDISTHRKSHPGWRAAGIALTGVLTLLGATEAQERKPKDPRQVAIEKKLDAIKIPRVSFKDSSVEEAVDFLRLRANELDPAPKNQAERGVNFVIKAPKDFQVTPVTLELKDVSLRKAIENVAEASGLAMRVDPFAVTLSPRTVADKDAGKLKGEAMEMASHIVIPVLDFESVRLAEAVEFLNGKAAELAEEGKAPVIELSSNANKDAAIKELRLRNIPLSEAVKSISQAAKEPLSANDEVIRFGK</sequence>
<dbReference type="InterPro" id="IPR052173">
    <property type="entry name" value="Beta-lactam_resp_regulator"/>
</dbReference>
<dbReference type="CDD" id="cd07341">
    <property type="entry name" value="M56_BlaR1_MecR1_like"/>
    <property type="match status" value="1"/>
</dbReference>
<gene>
    <name evidence="3" type="ORF">OJ996_14835</name>
</gene>
<keyword evidence="1" id="KW-0812">Transmembrane</keyword>
<dbReference type="Proteomes" id="UP001165653">
    <property type="component" value="Unassembled WGS sequence"/>
</dbReference>
<dbReference type="Pfam" id="PF05569">
    <property type="entry name" value="Peptidase_M56"/>
    <property type="match status" value="1"/>
</dbReference>
<dbReference type="PANTHER" id="PTHR34978">
    <property type="entry name" value="POSSIBLE SENSOR-TRANSDUCER PROTEIN BLAR"/>
    <property type="match status" value="1"/>
</dbReference>
<evidence type="ECO:0000259" key="2">
    <source>
        <dbReference type="Pfam" id="PF05569"/>
    </source>
</evidence>
<proteinExistence type="predicted"/>
<keyword evidence="1" id="KW-0472">Membrane</keyword>
<evidence type="ECO:0000256" key="1">
    <source>
        <dbReference type="SAM" id="Phobius"/>
    </source>
</evidence>
<accession>A0ABT3G4T8</accession>
<dbReference type="RefSeq" id="WP_264514397.1">
    <property type="nucleotide sequence ID" value="NZ_JAPDDR010000007.1"/>
</dbReference>
<dbReference type="InterPro" id="IPR008756">
    <property type="entry name" value="Peptidase_M56"/>
</dbReference>